<feature type="non-terminal residue" evidence="1">
    <location>
        <position position="54"/>
    </location>
</feature>
<gene>
    <name evidence="1" type="ORF">MONAX_5E032275</name>
</gene>
<comment type="caution">
    <text evidence="1">The sequence shown here is derived from an EMBL/GenBank/DDBJ whole genome shotgun (WGS) entry which is preliminary data.</text>
</comment>
<reference evidence="1" key="1">
    <citation type="submission" date="2019-04" db="EMBL/GenBank/DDBJ databases">
        <authorList>
            <person name="Alioto T."/>
            <person name="Alioto T."/>
        </authorList>
    </citation>
    <scope>NUCLEOTIDE SEQUENCE [LARGE SCALE GENOMIC DNA]</scope>
</reference>
<evidence type="ECO:0000313" key="2">
    <source>
        <dbReference type="Proteomes" id="UP000335636"/>
    </source>
</evidence>
<organism evidence="1 2">
    <name type="scientific">Marmota monax</name>
    <name type="common">Woodchuck</name>
    <dbReference type="NCBI Taxonomy" id="9995"/>
    <lineage>
        <taxon>Eukaryota</taxon>
        <taxon>Metazoa</taxon>
        <taxon>Chordata</taxon>
        <taxon>Craniata</taxon>
        <taxon>Vertebrata</taxon>
        <taxon>Euteleostomi</taxon>
        <taxon>Mammalia</taxon>
        <taxon>Eutheria</taxon>
        <taxon>Euarchontoglires</taxon>
        <taxon>Glires</taxon>
        <taxon>Rodentia</taxon>
        <taxon>Sciuromorpha</taxon>
        <taxon>Sciuridae</taxon>
        <taxon>Xerinae</taxon>
        <taxon>Marmotini</taxon>
        <taxon>Marmota</taxon>
    </lineage>
</organism>
<proteinExistence type="predicted"/>
<accession>A0A5E4DAE5</accession>
<dbReference type="AlphaFoldDB" id="A0A5E4DAE5"/>
<name>A0A5E4DAE5_MARMO</name>
<keyword evidence="2" id="KW-1185">Reference proteome</keyword>
<feature type="non-terminal residue" evidence="1">
    <location>
        <position position="1"/>
    </location>
</feature>
<dbReference type="Proteomes" id="UP000335636">
    <property type="component" value="Unassembled WGS sequence"/>
</dbReference>
<evidence type="ECO:0000313" key="1">
    <source>
        <dbReference type="EMBL" id="VTJ91056.1"/>
    </source>
</evidence>
<dbReference type="EMBL" id="CABDUW010006083">
    <property type="protein sequence ID" value="VTJ91056.1"/>
    <property type="molecule type" value="Genomic_DNA"/>
</dbReference>
<sequence>EASSPSQETGFEKSPMSLPVMGLWRPSCGLKPGQWSPRLSSVEELRRWLWPNCG</sequence>
<protein>
    <submittedName>
        <fullName evidence="1">Uncharacterized protein</fullName>
    </submittedName>
</protein>